<evidence type="ECO:0008006" key="2">
    <source>
        <dbReference type="Google" id="ProtNLM"/>
    </source>
</evidence>
<dbReference type="EMBL" id="MLJW01007910">
    <property type="protein sequence ID" value="OIQ64691.1"/>
    <property type="molecule type" value="Genomic_DNA"/>
</dbReference>
<comment type="caution">
    <text evidence="1">The sequence shown here is derived from an EMBL/GenBank/DDBJ whole genome shotgun (WGS) entry which is preliminary data.</text>
</comment>
<accession>A0A1J5PHD7</accession>
<proteinExistence type="predicted"/>
<dbReference type="AlphaFoldDB" id="A0A1J5PHD7"/>
<sequence>MVLNQVKGKLLTDKLQSALNGASTIDQVAQKAGTTVNPIQNMVFANPVIPGTSAEYKLIGTIFGSQPNKLSKPIAGAQGVYVFVLDSFTNPAAMTDAVREKQQLGQAIMQRADSQIFEALKDKANVKDYRAKFL</sequence>
<name>A0A1J5PHD7_9ZZZZ</name>
<evidence type="ECO:0000313" key="1">
    <source>
        <dbReference type="EMBL" id="OIQ64691.1"/>
    </source>
</evidence>
<protein>
    <recommendedName>
        <fullName evidence="2">Peptidylprolyl isomerase</fullName>
    </recommendedName>
</protein>
<organism evidence="1">
    <name type="scientific">mine drainage metagenome</name>
    <dbReference type="NCBI Taxonomy" id="410659"/>
    <lineage>
        <taxon>unclassified sequences</taxon>
        <taxon>metagenomes</taxon>
        <taxon>ecological metagenomes</taxon>
    </lineage>
</organism>
<reference evidence="1" key="1">
    <citation type="submission" date="2016-10" db="EMBL/GenBank/DDBJ databases">
        <title>Sequence of Gallionella enrichment culture.</title>
        <authorList>
            <person name="Poehlein A."/>
            <person name="Muehling M."/>
            <person name="Daniel R."/>
        </authorList>
    </citation>
    <scope>NUCLEOTIDE SEQUENCE</scope>
</reference>
<gene>
    <name evidence="1" type="ORF">GALL_537560</name>
</gene>